<dbReference type="AlphaFoldDB" id="A0A8X6WDA8"/>
<accession>A0A8X6WDA8</accession>
<evidence type="ECO:0000313" key="3">
    <source>
        <dbReference type="Proteomes" id="UP000887159"/>
    </source>
</evidence>
<name>A0A8X6WDA8_TRICX</name>
<evidence type="ECO:0000256" key="1">
    <source>
        <dbReference type="SAM" id="MobiDB-lite"/>
    </source>
</evidence>
<protein>
    <submittedName>
        <fullName evidence="2">Uncharacterized protein</fullName>
    </submittedName>
</protein>
<feature type="region of interest" description="Disordered" evidence="1">
    <location>
        <begin position="1"/>
        <end position="28"/>
    </location>
</feature>
<keyword evidence="3" id="KW-1185">Reference proteome</keyword>
<dbReference type="EMBL" id="BMAU01021401">
    <property type="protein sequence ID" value="GFY31991.1"/>
    <property type="molecule type" value="Genomic_DNA"/>
</dbReference>
<sequence>MRSVQKYVRTLTCHRPSPNSSGRSPLTDERNALLSCNMIGRDRSTQKVGVETEWVDPEINDPEQGDLEIKIMSRSRRK</sequence>
<dbReference type="Proteomes" id="UP000887159">
    <property type="component" value="Unassembled WGS sequence"/>
</dbReference>
<evidence type="ECO:0000313" key="2">
    <source>
        <dbReference type="EMBL" id="GFY31991.1"/>
    </source>
</evidence>
<proteinExistence type="predicted"/>
<comment type="caution">
    <text evidence="2">The sequence shown here is derived from an EMBL/GenBank/DDBJ whole genome shotgun (WGS) entry which is preliminary data.</text>
</comment>
<reference evidence="2" key="1">
    <citation type="submission" date="2020-08" db="EMBL/GenBank/DDBJ databases">
        <title>Multicomponent nature underlies the extraordinary mechanical properties of spider dragline silk.</title>
        <authorList>
            <person name="Kono N."/>
            <person name="Nakamura H."/>
            <person name="Mori M."/>
            <person name="Yoshida Y."/>
            <person name="Ohtoshi R."/>
            <person name="Malay A.D."/>
            <person name="Moran D.A.P."/>
            <person name="Tomita M."/>
            <person name="Numata K."/>
            <person name="Arakawa K."/>
        </authorList>
    </citation>
    <scope>NUCLEOTIDE SEQUENCE</scope>
</reference>
<gene>
    <name evidence="2" type="ORF">TNCV_2621281</name>
</gene>
<organism evidence="2 3">
    <name type="scientific">Trichonephila clavipes</name>
    <name type="common">Golden silk orbweaver</name>
    <name type="synonym">Nephila clavipes</name>
    <dbReference type="NCBI Taxonomy" id="2585209"/>
    <lineage>
        <taxon>Eukaryota</taxon>
        <taxon>Metazoa</taxon>
        <taxon>Ecdysozoa</taxon>
        <taxon>Arthropoda</taxon>
        <taxon>Chelicerata</taxon>
        <taxon>Arachnida</taxon>
        <taxon>Araneae</taxon>
        <taxon>Araneomorphae</taxon>
        <taxon>Entelegynae</taxon>
        <taxon>Araneoidea</taxon>
        <taxon>Nephilidae</taxon>
        <taxon>Trichonephila</taxon>
    </lineage>
</organism>